<feature type="non-terminal residue" evidence="3">
    <location>
        <position position="1"/>
    </location>
</feature>
<evidence type="ECO:0000313" key="3">
    <source>
        <dbReference type="RefSeq" id="XP_006815207.1"/>
    </source>
</evidence>
<dbReference type="Pfam" id="PF01323">
    <property type="entry name" value="DSBA"/>
    <property type="match status" value="1"/>
</dbReference>
<dbReference type="InterPro" id="IPR001853">
    <property type="entry name" value="DSBA-like_thioredoxin_dom"/>
</dbReference>
<reference evidence="3" key="1">
    <citation type="submission" date="2025-08" db="UniProtKB">
        <authorList>
            <consortium name="RefSeq"/>
        </authorList>
    </citation>
    <scope>IDENTIFICATION</scope>
    <source>
        <tissue evidence="3">Testes</tissue>
    </source>
</reference>
<keyword evidence="2" id="KW-1185">Reference proteome</keyword>
<evidence type="ECO:0000313" key="2">
    <source>
        <dbReference type="Proteomes" id="UP000694865"/>
    </source>
</evidence>
<evidence type="ECO:0000259" key="1">
    <source>
        <dbReference type="Pfam" id="PF01323"/>
    </source>
</evidence>
<name>A0ABM0M5B6_SACKO</name>
<dbReference type="InterPro" id="IPR036249">
    <property type="entry name" value="Thioredoxin-like_sf"/>
</dbReference>
<accession>A0ABM0M5B6</accession>
<dbReference type="Gene3D" id="3.40.30.10">
    <property type="entry name" value="Glutaredoxin"/>
    <property type="match status" value="1"/>
</dbReference>
<dbReference type="Proteomes" id="UP000694865">
    <property type="component" value="Unplaced"/>
</dbReference>
<organism evidence="2 3">
    <name type="scientific">Saccoglossus kowalevskii</name>
    <name type="common">Acorn worm</name>
    <dbReference type="NCBI Taxonomy" id="10224"/>
    <lineage>
        <taxon>Eukaryota</taxon>
        <taxon>Metazoa</taxon>
        <taxon>Hemichordata</taxon>
        <taxon>Enteropneusta</taxon>
        <taxon>Harrimaniidae</taxon>
        <taxon>Saccoglossus</taxon>
    </lineage>
</organism>
<dbReference type="RefSeq" id="XP_006815207.1">
    <property type="nucleotide sequence ID" value="XM_006815144.1"/>
</dbReference>
<dbReference type="InterPro" id="IPR051924">
    <property type="entry name" value="GST_Kappa/NadH"/>
</dbReference>
<dbReference type="PANTHER" id="PTHR42943:SF2">
    <property type="entry name" value="GLUTATHIONE S-TRANSFERASE KAPPA 1"/>
    <property type="match status" value="1"/>
</dbReference>
<dbReference type="SUPFAM" id="SSF52833">
    <property type="entry name" value="Thioredoxin-like"/>
    <property type="match status" value="1"/>
</dbReference>
<dbReference type="GeneID" id="102809752"/>
<protein>
    <submittedName>
        <fullName evidence="3">Glutathione S-transferase kappa 1-like</fullName>
    </submittedName>
</protein>
<sequence length="97" mass="10499">DLDITKSDSLLVAATSGGISAEKAQKLVERIKDKDVKDKLKARTETALTHGAFGAPTILVHVDGKAHMFFGSDRMHLIAHLMGEKYEGPLNELSALK</sequence>
<proteinExistence type="predicted"/>
<feature type="domain" description="DSBA-like thioredoxin" evidence="1">
    <location>
        <begin position="3"/>
        <end position="81"/>
    </location>
</feature>
<gene>
    <name evidence="3" type="primary">LOC102809752</name>
</gene>
<dbReference type="PANTHER" id="PTHR42943">
    <property type="entry name" value="GLUTATHIONE S-TRANSFERASE KAPPA"/>
    <property type="match status" value="1"/>
</dbReference>